<dbReference type="FunFam" id="2.60.40.60:FF:000129">
    <property type="entry name" value="protocadherin alpha-C2 isoform X1"/>
    <property type="match status" value="1"/>
</dbReference>
<dbReference type="CDD" id="cd11304">
    <property type="entry name" value="Cadherin_repeat"/>
    <property type="match status" value="5"/>
</dbReference>
<dbReference type="FunFam" id="2.60.40.60:FF:000006">
    <property type="entry name" value="Protocadherin alpha 2"/>
    <property type="match status" value="1"/>
</dbReference>
<organism evidence="16 17">
    <name type="scientific">Electrophorus electricus</name>
    <name type="common">Electric eel</name>
    <name type="synonym">Gymnotus electricus</name>
    <dbReference type="NCBI Taxonomy" id="8005"/>
    <lineage>
        <taxon>Eukaryota</taxon>
        <taxon>Metazoa</taxon>
        <taxon>Chordata</taxon>
        <taxon>Craniata</taxon>
        <taxon>Vertebrata</taxon>
        <taxon>Euteleostomi</taxon>
        <taxon>Actinopterygii</taxon>
        <taxon>Neopterygii</taxon>
        <taxon>Teleostei</taxon>
        <taxon>Ostariophysi</taxon>
        <taxon>Gymnotiformes</taxon>
        <taxon>Gymnotoidei</taxon>
        <taxon>Gymnotidae</taxon>
        <taxon>Electrophorus</taxon>
    </lineage>
</organism>
<dbReference type="AlphaFoldDB" id="A0A4W4FZ57"/>
<dbReference type="Gene3D" id="2.60.40.60">
    <property type="entry name" value="Cadherins"/>
    <property type="match status" value="6"/>
</dbReference>
<feature type="chain" id="PRO_5044224234" description="Cadherin domain-containing protein" evidence="14">
    <location>
        <begin position="27"/>
        <end position="774"/>
    </location>
</feature>
<evidence type="ECO:0000313" key="16">
    <source>
        <dbReference type="Ensembl" id="ENSEEEP00000029366.2"/>
    </source>
</evidence>
<dbReference type="Ensembl" id="ENSEEET00000029705.2">
    <property type="protein sequence ID" value="ENSEEEP00000029366.2"/>
    <property type="gene ID" value="ENSEEEG00000025063.1"/>
</dbReference>
<dbReference type="InterPro" id="IPR032455">
    <property type="entry name" value="Cadherin_C"/>
</dbReference>
<evidence type="ECO:0000256" key="7">
    <source>
        <dbReference type="ARBA" id="ARBA00022837"/>
    </source>
</evidence>
<feature type="signal peptide" evidence="14">
    <location>
        <begin position="1"/>
        <end position="26"/>
    </location>
</feature>
<dbReference type="GO" id="GO:0005886">
    <property type="term" value="C:plasma membrane"/>
    <property type="evidence" value="ECO:0007669"/>
    <property type="project" value="UniProtKB-SubCell"/>
</dbReference>
<evidence type="ECO:0000256" key="5">
    <source>
        <dbReference type="ARBA" id="ARBA00022729"/>
    </source>
</evidence>
<dbReference type="PROSITE" id="PS00232">
    <property type="entry name" value="CADHERIN_1"/>
    <property type="match status" value="3"/>
</dbReference>
<evidence type="ECO:0000256" key="13">
    <source>
        <dbReference type="SAM" id="Phobius"/>
    </source>
</evidence>
<dbReference type="OMA" id="ICISIID"/>
<reference evidence="17" key="1">
    <citation type="journal article" date="2014" name="Science">
        <title>Nonhuman genetics. Genomic basis for the convergent evolution of electric organs.</title>
        <authorList>
            <person name="Gallant J.R."/>
            <person name="Traeger L.L."/>
            <person name="Volkening J.D."/>
            <person name="Moffett H."/>
            <person name="Chen P.H."/>
            <person name="Novina C.D."/>
            <person name="Phillips G.N.Jr."/>
            <person name="Anand R."/>
            <person name="Wells G.B."/>
            <person name="Pinch M."/>
            <person name="Guth R."/>
            <person name="Unguez G.A."/>
            <person name="Albert J.S."/>
            <person name="Zakon H.H."/>
            <person name="Samanta M.P."/>
            <person name="Sussman M.R."/>
        </authorList>
    </citation>
    <scope>NUCLEOTIDE SEQUENCE [LARGE SCALE GENOMIC DNA]</scope>
</reference>
<evidence type="ECO:0000256" key="8">
    <source>
        <dbReference type="ARBA" id="ARBA00022889"/>
    </source>
</evidence>
<feature type="transmembrane region" description="Helical" evidence="13">
    <location>
        <begin position="689"/>
        <end position="714"/>
    </location>
</feature>
<comment type="function">
    <text evidence="1">Potential calcium-dependent cell-adhesion protein. May be involved in the establishment and maintenance of specific neuronal connections in the brain.</text>
</comment>
<evidence type="ECO:0000256" key="2">
    <source>
        <dbReference type="ARBA" id="ARBA00004251"/>
    </source>
</evidence>
<feature type="domain" description="Cadherin" evidence="15">
    <location>
        <begin position="348"/>
        <end position="454"/>
    </location>
</feature>
<proteinExistence type="predicted"/>
<dbReference type="PRINTS" id="PR00205">
    <property type="entry name" value="CADHERIN"/>
</dbReference>
<dbReference type="PANTHER" id="PTHR24028:SF288">
    <property type="entry name" value="PROTOCADHERIN ALPHA-C2-LIKE-RELATED"/>
    <property type="match status" value="1"/>
</dbReference>
<dbReference type="InterPro" id="IPR002126">
    <property type="entry name" value="Cadherin-like_dom"/>
</dbReference>
<protein>
    <recommendedName>
        <fullName evidence="15">Cadherin domain-containing protein</fullName>
    </recommendedName>
</protein>
<dbReference type="InterPro" id="IPR013164">
    <property type="entry name" value="Cadherin_N"/>
</dbReference>
<name>A0A4W4FZ57_ELEEL</name>
<dbReference type="InterPro" id="IPR015919">
    <property type="entry name" value="Cadherin-like_sf"/>
</dbReference>
<keyword evidence="6" id="KW-0677">Repeat</keyword>
<keyword evidence="10 13" id="KW-0472">Membrane</keyword>
<feature type="domain" description="Cadherin" evidence="15">
    <location>
        <begin position="240"/>
        <end position="347"/>
    </location>
</feature>
<evidence type="ECO:0000256" key="11">
    <source>
        <dbReference type="ARBA" id="ARBA00023180"/>
    </source>
</evidence>
<feature type="domain" description="Cadherin" evidence="15">
    <location>
        <begin position="131"/>
        <end position="239"/>
    </location>
</feature>
<dbReference type="FunFam" id="2.60.40.60:FF:000001">
    <property type="entry name" value="Protocadherin alpha 2"/>
    <property type="match status" value="1"/>
</dbReference>
<dbReference type="Proteomes" id="UP000314983">
    <property type="component" value="Chromosome 2"/>
</dbReference>
<accession>A0A4W4FZ57</accession>
<keyword evidence="17" id="KW-1185">Reference proteome</keyword>
<reference evidence="16" key="3">
    <citation type="submission" date="2020-05" db="EMBL/GenBank/DDBJ databases">
        <title>Electrophorus electricus (electric eel) genome, fEleEle1, primary haplotype.</title>
        <authorList>
            <person name="Myers G."/>
            <person name="Meyer A."/>
            <person name="Fedrigo O."/>
            <person name="Formenti G."/>
            <person name="Rhie A."/>
            <person name="Tracey A."/>
            <person name="Sims Y."/>
            <person name="Jarvis E.D."/>
        </authorList>
    </citation>
    <scope>NUCLEOTIDE SEQUENCE [LARGE SCALE GENOMIC DNA]</scope>
</reference>
<evidence type="ECO:0000256" key="9">
    <source>
        <dbReference type="ARBA" id="ARBA00022989"/>
    </source>
</evidence>
<dbReference type="InterPro" id="IPR020894">
    <property type="entry name" value="Cadherin_CS"/>
</dbReference>
<feature type="domain" description="Cadherin" evidence="15">
    <location>
        <begin position="455"/>
        <end position="563"/>
    </location>
</feature>
<comment type="subcellular location">
    <subcellularLocation>
        <location evidence="2">Cell membrane</location>
        <topology evidence="2">Single-pass type I membrane protein</topology>
    </subcellularLocation>
</comment>
<dbReference type="Pfam" id="PF00028">
    <property type="entry name" value="Cadherin"/>
    <property type="match status" value="5"/>
</dbReference>
<dbReference type="SUPFAM" id="SSF49313">
    <property type="entry name" value="Cadherin-like"/>
    <property type="match status" value="6"/>
</dbReference>
<dbReference type="FunFam" id="2.60.40.60:FF:000002">
    <property type="entry name" value="Protocadherin alpha 2"/>
    <property type="match status" value="1"/>
</dbReference>
<keyword evidence="4 13" id="KW-0812">Transmembrane</keyword>
<dbReference type="GO" id="GO:0009653">
    <property type="term" value="P:anatomical structure morphogenesis"/>
    <property type="evidence" value="ECO:0007669"/>
    <property type="project" value="UniProtKB-ARBA"/>
</dbReference>
<reference evidence="16" key="5">
    <citation type="submission" date="2025-09" db="UniProtKB">
        <authorList>
            <consortium name="Ensembl"/>
        </authorList>
    </citation>
    <scope>IDENTIFICATION</scope>
</reference>
<evidence type="ECO:0000256" key="12">
    <source>
        <dbReference type="PROSITE-ProRule" id="PRU00043"/>
    </source>
</evidence>
<evidence type="ECO:0000256" key="3">
    <source>
        <dbReference type="ARBA" id="ARBA00022475"/>
    </source>
</evidence>
<evidence type="ECO:0000256" key="6">
    <source>
        <dbReference type="ARBA" id="ARBA00022737"/>
    </source>
</evidence>
<dbReference type="FunFam" id="2.60.40.60:FF:000004">
    <property type="entry name" value="Protocadherin 1 gamma 2"/>
    <property type="match status" value="1"/>
</dbReference>
<feature type="domain" description="Cadherin" evidence="15">
    <location>
        <begin position="578"/>
        <end position="677"/>
    </location>
</feature>
<dbReference type="GO" id="GO:0007156">
    <property type="term" value="P:homophilic cell adhesion via plasma membrane adhesion molecules"/>
    <property type="evidence" value="ECO:0007669"/>
    <property type="project" value="InterPro"/>
</dbReference>
<evidence type="ECO:0000256" key="14">
    <source>
        <dbReference type="SAM" id="SignalP"/>
    </source>
</evidence>
<dbReference type="SMART" id="SM00112">
    <property type="entry name" value="CA"/>
    <property type="match status" value="5"/>
</dbReference>
<dbReference type="Pfam" id="PF08266">
    <property type="entry name" value="Cadherin_2"/>
    <property type="match status" value="1"/>
</dbReference>
<dbReference type="InterPro" id="IPR050174">
    <property type="entry name" value="Protocadherin/Cadherin-CA"/>
</dbReference>
<evidence type="ECO:0000259" key="15">
    <source>
        <dbReference type="PROSITE" id="PS50268"/>
    </source>
</evidence>
<keyword evidence="9 13" id="KW-1133">Transmembrane helix</keyword>
<reference evidence="17" key="2">
    <citation type="journal article" date="2017" name="Sci. Adv.">
        <title>A tail of two voltages: Proteomic comparison of the three electric organs of the electric eel.</title>
        <authorList>
            <person name="Traeger L.L."/>
            <person name="Sabat G."/>
            <person name="Barrett-Wilt G.A."/>
            <person name="Wells G.B."/>
            <person name="Sussman M.R."/>
        </authorList>
    </citation>
    <scope>NUCLEOTIDE SEQUENCE [LARGE SCALE GENOMIC DNA]</scope>
</reference>
<dbReference type="PROSITE" id="PS50268">
    <property type="entry name" value="CADHERIN_2"/>
    <property type="match status" value="6"/>
</dbReference>
<evidence type="ECO:0000256" key="1">
    <source>
        <dbReference type="ARBA" id="ARBA00003436"/>
    </source>
</evidence>
<keyword evidence="8" id="KW-0130">Cell adhesion</keyword>
<feature type="domain" description="Cadherin" evidence="15">
    <location>
        <begin position="24"/>
        <end position="130"/>
    </location>
</feature>
<keyword evidence="3" id="KW-1003">Cell membrane</keyword>
<evidence type="ECO:0000256" key="10">
    <source>
        <dbReference type="ARBA" id="ARBA00023136"/>
    </source>
</evidence>
<sequence length="774" mass="86634">MTVAFAGVRYVSVSLLLFAFLDAASAVTHYSIPEEMDEGSVVANLATDLGLDVKELNKRKMRLEIMASKKYLEVNKETGDLYIQERMDRERLCASKTTCFVKLDAIIENPIRMFNIELEIMDINDNVPQFRRDTIHLDISESTPVGERFSLTNAFDPDVGTNSIKTYFLRENEHFTVEIQSGRDGSKFTDLILTKALDREEHSVHNLILTAIDGGVPPRSGTASIIVRVLDTNDNPPQFEKDSYTINLTENSPIGSLVLKLNATDRDEGTNSEIEYSYSLYTSEKTQATFGLNKDNGEIRVREMINYEDFRIYIIEIIAKDKGVTSLSAQCKVTILITDMNDNHPEISIKSFSSPIKEDVGIGTVVAVVSVSDKDSGVNGQIDIHISDKLPFGLKVSSDNYYELVVTESLDREKIPEYDITFTVTDRDLGTPPLSSTKILRVEVIDINDNSPMFTQSPYTFYIGENNKAGVSVFAVNAADLDEGENARVSYSIDRVNSEKSVVSFLNINEVNGTVTALRSFDFESMKTFQFHVLATDSGTPPLSSNVTVNVYILDQNDNVPVILYPVSANGSDEGVEEIPRNVNAGHLVTKVRAYDADIGYNGWLLFSMQEVNDHTLFGLDRYTGHIRTLRSFTETDEAQHKLVILVKDNGNVSLSATATVIIKVVEPKEAFAASDVKSTVKEEEENNVTFYLIITLGSVSVLFVISIIVLIVMQCSKSTDYSSKYLQDTNYDGTLCHSIQYRSGDKRNYYLKQSLSCIYSVEIYFWRNICLYF</sequence>
<keyword evidence="7 12" id="KW-0106">Calcium</keyword>
<evidence type="ECO:0000313" key="17">
    <source>
        <dbReference type="Proteomes" id="UP000314983"/>
    </source>
</evidence>
<keyword evidence="11" id="KW-0325">Glycoprotein</keyword>
<gene>
    <name evidence="16" type="primary">CDHR2</name>
</gene>
<reference evidence="16" key="4">
    <citation type="submission" date="2025-08" db="UniProtKB">
        <authorList>
            <consortium name="Ensembl"/>
        </authorList>
    </citation>
    <scope>IDENTIFICATION</scope>
</reference>
<dbReference type="GO" id="GO:0005509">
    <property type="term" value="F:calcium ion binding"/>
    <property type="evidence" value="ECO:0007669"/>
    <property type="project" value="UniProtKB-UniRule"/>
</dbReference>
<dbReference type="PANTHER" id="PTHR24028">
    <property type="entry name" value="CADHERIN-87A"/>
    <property type="match status" value="1"/>
</dbReference>
<dbReference type="FunFam" id="2.60.40.60:FF:000018">
    <property type="entry name" value="Protocadherin gamma c3"/>
    <property type="match status" value="1"/>
</dbReference>
<evidence type="ECO:0000256" key="4">
    <source>
        <dbReference type="ARBA" id="ARBA00022692"/>
    </source>
</evidence>
<dbReference type="Pfam" id="PF16492">
    <property type="entry name" value="Cadherin_C_2"/>
    <property type="match status" value="1"/>
</dbReference>
<keyword evidence="5 14" id="KW-0732">Signal</keyword>
<dbReference type="GeneTree" id="ENSGT00940000165118"/>